<dbReference type="Proteomes" id="UP000324758">
    <property type="component" value="Unassembled WGS sequence"/>
</dbReference>
<dbReference type="AlphaFoldDB" id="A0A5D3KNG0"/>
<dbReference type="EMBL" id="VSSS01000005">
    <property type="protein sequence ID" value="TYL99741.1"/>
    <property type="molecule type" value="Genomic_DNA"/>
</dbReference>
<comment type="caution">
    <text evidence="1">The sequence shown here is derived from an EMBL/GenBank/DDBJ whole genome shotgun (WGS) entry which is preliminary data.</text>
</comment>
<protein>
    <submittedName>
        <fullName evidence="1">Uncharacterized protein</fullName>
    </submittedName>
</protein>
<gene>
    <name evidence="1" type="ORF">FXB40_01680</name>
</gene>
<accession>A0A5D3KNG0</accession>
<dbReference type="RefSeq" id="WP_148770512.1">
    <property type="nucleotide sequence ID" value="NZ_VSSS01000005.1"/>
</dbReference>
<evidence type="ECO:0000313" key="2">
    <source>
        <dbReference type="Proteomes" id="UP000324758"/>
    </source>
</evidence>
<proteinExistence type="predicted"/>
<organism evidence="1 2">
    <name type="scientific">Bradyrhizobium rifense</name>
    <dbReference type="NCBI Taxonomy" id="515499"/>
    <lineage>
        <taxon>Bacteria</taxon>
        <taxon>Pseudomonadati</taxon>
        <taxon>Pseudomonadota</taxon>
        <taxon>Alphaproteobacteria</taxon>
        <taxon>Hyphomicrobiales</taxon>
        <taxon>Nitrobacteraceae</taxon>
        <taxon>Bradyrhizobium</taxon>
    </lineage>
</organism>
<keyword evidence="2" id="KW-1185">Reference proteome</keyword>
<evidence type="ECO:0000313" key="1">
    <source>
        <dbReference type="EMBL" id="TYL99741.1"/>
    </source>
</evidence>
<reference evidence="1 2" key="1">
    <citation type="submission" date="2019-08" db="EMBL/GenBank/DDBJ databases">
        <title>Bradyrhizobium hipponensis sp. nov., a rhizobium isolated from a Lupinus angustifolius root nodule in Tunisia.</title>
        <authorList>
            <person name="Off K."/>
            <person name="Rejili M."/>
            <person name="Mars M."/>
            <person name="Brachmann A."/>
            <person name="Marin M."/>
        </authorList>
    </citation>
    <scope>NUCLEOTIDE SEQUENCE [LARGE SCALE GENOMIC DNA]</scope>
    <source>
        <strain evidence="1 2">CTAW71</strain>
    </source>
</reference>
<name>A0A5D3KNG0_9BRAD</name>
<sequence length="66" mass="7572">MKASEVISRLQDVVNNRGDLEVFIGHHKGLIRDIHFCRDEEMLEGDFITIATESFPVQRTVFHDSA</sequence>